<dbReference type="EMBL" id="JACXAI010000002">
    <property type="protein sequence ID" value="MBD1379256.1"/>
    <property type="molecule type" value="Genomic_DNA"/>
</dbReference>
<proteinExistence type="predicted"/>
<reference evidence="1" key="1">
    <citation type="submission" date="2020-09" db="EMBL/GenBank/DDBJ databases">
        <title>A novel bacterium of genus Bacillus, isolated from South China Sea.</title>
        <authorList>
            <person name="Huang H."/>
            <person name="Mo K."/>
            <person name="Hu Y."/>
        </authorList>
    </citation>
    <scope>NUCLEOTIDE SEQUENCE</scope>
    <source>
        <strain evidence="1">IB182487</strain>
    </source>
</reference>
<gene>
    <name evidence="1" type="ORF">IC621_03340</name>
</gene>
<comment type="caution">
    <text evidence="1">The sequence shown here is derived from an EMBL/GenBank/DDBJ whole genome shotgun (WGS) entry which is preliminary data.</text>
</comment>
<evidence type="ECO:0000313" key="2">
    <source>
        <dbReference type="Proteomes" id="UP000626844"/>
    </source>
</evidence>
<sequence length="54" mass="6204">MVFEYKYRRQALDNLSKAIEQEEKQVTKKNKGNKKALTLSNVIASIVPFFTPTS</sequence>
<accession>A0A926NDI9</accession>
<keyword evidence="2" id="KW-1185">Reference proteome</keyword>
<name>A0A926NDI9_9BACI</name>
<evidence type="ECO:0000313" key="1">
    <source>
        <dbReference type="EMBL" id="MBD1379256.1"/>
    </source>
</evidence>
<organism evidence="1 2">
    <name type="scientific">Metabacillus arenae</name>
    <dbReference type="NCBI Taxonomy" id="2771434"/>
    <lineage>
        <taxon>Bacteria</taxon>
        <taxon>Bacillati</taxon>
        <taxon>Bacillota</taxon>
        <taxon>Bacilli</taxon>
        <taxon>Bacillales</taxon>
        <taxon>Bacillaceae</taxon>
        <taxon>Metabacillus</taxon>
    </lineage>
</organism>
<dbReference type="Proteomes" id="UP000626844">
    <property type="component" value="Unassembled WGS sequence"/>
</dbReference>
<protein>
    <submittedName>
        <fullName evidence="1">Uncharacterized protein</fullName>
    </submittedName>
</protein>
<dbReference type="RefSeq" id="WP_191155691.1">
    <property type="nucleotide sequence ID" value="NZ_JACXAI010000002.1"/>
</dbReference>
<dbReference type="AlphaFoldDB" id="A0A926NDI9"/>